<dbReference type="RefSeq" id="WP_191326089.1">
    <property type="nucleotide sequence ID" value="NZ_BMZP01000029.1"/>
</dbReference>
<name>A0ABV7V7J6_9SPHN</name>
<dbReference type="InterPro" id="IPR027417">
    <property type="entry name" value="P-loop_NTPase"/>
</dbReference>
<dbReference type="InterPro" id="IPR059206">
    <property type="entry name" value="Sll1717-like"/>
</dbReference>
<dbReference type="EMBL" id="JBHRYE010000032">
    <property type="protein sequence ID" value="MFC3673082.1"/>
    <property type="molecule type" value="Genomic_DNA"/>
</dbReference>
<accession>A0ABV7V7J6</accession>
<reference evidence="2" key="1">
    <citation type="journal article" date="2019" name="Int. J. Syst. Evol. Microbiol.">
        <title>The Global Catalogue of Microorganisms (GCM) 10K type strain sequencing project: providing services to taxonomists for standard genome sequencing and annotation.</title>
        <authorList>
            <consortium name="The Broad Institute Genomics Platform"/>
            <consortium name="The Broad Institute Genome Sequencing Center for Infectious Disease"/>
            <person name="Wu L."/>
            <person name="Ma J."/>
        </authorList>
    </citation>
    <scope>NUCLEOTIDE SEQUENCE [LARGE SCALE GENOMIC DNA]</scope>
    <source>
        <strain evidence="2">KCTC 42224</strain>
    </source>
</reference>
<dbReference type="Gene3D" id="3.40.50.450">
    <property type="match status" value="1"/>
</dbReference>
<comment type="caution">
    <text evidence="1">The sequence shown here is derived from an EMBL/GenBank/DDBJ whole genome shotgun (WGS) entry which is preliminary data.</text>
</comment>
<organism evidence="1 2">
    <name type="scientific">Novosphingobium pokkalii</name>
    <dbReference type="NCBI Taxonomy" id="1770194"/>
    <lineage>
        <taxon>Bacteria</taxon>
        <taxon>Pseudomonadati</taxon>
        <taxon>Pseudomonadota</taxon>
        <taxon>Alphaproteobacteria</taxon>
        <taxon>Sphingomonadales</taxon>
        <taxon>Sphingomonadaceae</taxon>
        <taxon>Novosphingobium</taxon>
    </lineage>
</organism>
<dbReference type="NCBIfam" id="NF047389">
    <property type="entry name" value="ATPase_Sll1717"/>
    <property type="match status" value="1"/>
</dbReference>
<keyword evidence="2" id="KW-1185">Reference proteome</keyword>
<proteinExistence type="predicted"/>
<protein>
    <submittedName>
        <fullName evidence="1">P-loop ATPase, Sll1717 family</fullName>
    </submittedName>
</protein>
<gene>
    <name evidence="1" type="ORF">ACFOOT_16810</name>
</gene>
<dbReference type="Proteomes" id="UP001595683">
    <property type="component" value="Unassembled WGS sequence"/>
</dbReference>
<evidence type="ECO:0000313" key="2">
    <source>
        <dbReference type="Proteomes" id="UP001595683"/>
    </source>
</evidence>
<dbReference type="SUPFAM" id="SSF52540">
    <property type="entry name" value="P-loop containing nucleoside triphosphate hydrolases"/>
    <property type="match status" value="1"/>
</dbReference>
<sequence>MKTAFFAYPGETPIVGEAVKGVIELTDGDSLSIKPWEKMKIVGLKLDDLIRDEIREANLLIADVTYPNFNVYYEMGFAAAVGRPVIPTVNIAVEKAAKRLSENGLFDTLGWASYANAEELHDKLKEWQSIAWSTKFYRPKDHSQPLFVLDCLKKTDFRNHIIAAIDNSHVRYRAFDPSEVPRLTAAQAVESISASAGAIIPILSDDIVDANRHNLRAAFLLGLAHGFDLEPLALQYGNGPAPADYRDFITNSTFRKETFNHVEAYCAQTLIRNQEVSARSRRDDLGLLGQIDLGSPVAEYETQQLKDYFIRTAEFARAIRAEGGVVIGRKGAGKSAIYFQVITSLQKDRERCIVDLRPASHNLSEMRESLLSVVAVGVFDHTIAAFWQYVMLLEALLKIREDLLPKSKNNFPLQERIRAIEEEFSLDESVVSGDFTSRLKTAIDLVVSTLANARSDRDVRSQITNLLFERPIPRLREAILSFADYFSEIVILIDDLDKGWPPLQVESHDVATIRHLIEVLNKIQRDLSRRGLGFRHLVFLRSDIYERLVEQTSDRGKYNVIKVDWSDPEQLRHLLWERIVSTLDKSHHEDAWAAINPEIAPGVTAIDKLIESSLRRPRFLIDVMERTLSFAINRGHGFVTTDDVNEGARQMSLYLVSDFAYEMRDLAGTPEDIFYAFIGAPAQLSHEELESILARNSLGLEIAEVVELLLWYGFLGVLDDQKRPIFIYDRAYDFRRLEAERGPVGPSVQYSINPAFLLGLTKA</sequence>
<evidence type="ECO:0000313" key="1">
    <source>
        <dbReference type="EMBL" id="MFC3673082.1"/>
    </source>
</evidence>